<organism evidence="1 2">
    <name type="scientific">Leucogyrophana mollusca</name>
    <dbReference type="NCBI Taxonomy" id="85980"/>
    <lineage>
        <taxon>Eukaryota</taxon>
        <taxon>Fungi</taxon>
        <taxon>Dikarya</taxon>
        <taxon>Basidiomycota</taxon>
        <taxon>Agaricomycotina</taxon>
        <taxon>Agaricomycetes</taxon>
        <taxon>Agaricomycetidae</taxon>
        <taxon>Boletales</taxon>
        <taxon>Boletales incertae sedis</taxon>
        <taxon>Leucogyrophana</taxon>
    </lineage>
</organism>
<reference evidence="1" key="1">
    <citation type="journal article" date="2021" name="New Phytol.">
        <title>Evolutionary innovations through gain and loss of genes in the ectomycorrhizal Boletales.</title>
        <authorList>
            <person name="Wu G."/>
            <person name="Miyauchi S."/>
            <person name="Morin E."/>
            <person name="Kuo A."/>
            <person name="Drula E."/>
            <person name="Varga T."/>
            <person name="Kohler A."/>
            <person name="Feng B."/>
            <person name="Cao Y."/>
            <person name="Lipzen A."/>
            <person name="Daum C."/>
            <person name="Hundley H."/>
            <person name="Pangilinan J."/>
            <person name="Johnson J."/>
            <person name="Barry K."/>
            <person name="LaButti K."/>
            <person name="Ng V."/>
            <person name="Ahrendt S."/>
            <person name="Min B."/>
            <person name="Choi I.G."/>
            <person name="Park H."/>
            <person name="Plett J.M."/>
            <person name="Magnuson J."/>
            <person name="Spatafora J.W."/>
            <person name="Nagy L.G."/>
            <person name="Henrissat B."/>
            <person name="Grigoriev I.V."/>
            <person name="Yang Z.L."/>
            <person name="Xu J."/>
            <person name="Martin F.M."/>
        </authorList>
    </citation>
    <scope>NUCLEOTIDE SEQUENCE</scope>
    <source>
        <strain evidence="1">KUC20120723A-06</strain>
    </source>
</reference>
<name>A0ACB8AZB2_9AGAM</name>
<keyword evidence="2" id="KW-1185">Reference proteome</keyword>
<evidence type="ECO:0000313" key="1">
    <source>
        <dbReference type="EMBL" id="KAH7918870.1"/>
    </source>
</evidence>
<sequence>MLKPPTAEWTSQAARVLLRCIRESHDHALKLFTSAAPPSDEPHVASARTRQRRRACLACGGDWISRETG</sequence>
<evidence type="ECO:0000313" key="2">
    <source>
        <dbReference type="Proteomes" id="UP000790709"/>
    </source>
</evidence>
<dbReference type="EMBL" id="MU266723">
    <property type="protein sequence ID" value="KAH7918870.1"/>
    <property type="molecule type" value="Genomic_DNA"/>
</dbReference>
<gene>
    <name evidence="1" type="ORF">BV22DRAFT_1041456</name>
</gene>
<protein>
    <submittedName>
        <fullName evidence="1">Uncharacterized protein</fullName>
    </submittedName>
</protein>
<accession>A0ACB8AZB2</accession>
<proteinExistence type="predicted"/>
<dbReference type="Proteomes" id="UP000790709">
    <property type="component" value="Unassembled WGS sequence"/>
</dbReference>
<comment type="caution">
    <text evidence="1">The sequence shown here is derived from an EMBL/GenBank/DDBJ whole genome shotgun (WGS) entry which is preliminary data.</text>
</comment>